<sequence length="68" mass="7591">MSKLLDAGLTARHVKRESSSGRIRSLNKFQLDTHQGDGQPVLGSLYVFLQAHIVQVHAGFDRIHILIL</sequence>
<protein>
    <submittedName>
        <fullName evidence="1">Uncharacterized protein</fullName>
    </submittedName>
</protein>
<dbReference type="HOGENOM" id="CLU_2793434_0_0_1"/>
<dbReference type="InParanoid" id="A0A0C2WL29"/>
<dbReference type="Proteomes" id="UP000054549">
    <property type="component" value="Unassembled WGS sequence"/>
</dbReference>
<evidence type="ECO:0000313" key="1">
    <source>
        <dbReference type="EMBL" id="KIL57391.1"/>
    </source>
</evidence>
<keyword evidence="2" id="KW-1185">Reference proteome</keyword>
<name>A0A0C2WL29_AMAMK</name>
<organism evidence="1 2">
    <name type="scientific">Amanita muscaria (strain Koide BX008)</name>
    <dbReference type="NCBI Taxonomy" id="946122"/>
    <lineage>
        <taxon>Eukaryota</taxon>
        <taxon>Fungi</taxon>
        <taxon>Dikarya</taxon>
        <taxon>Basidiomycota</taxon>
        <taxon>Agaricomycotina</taxon>
        <taxon>Agaricomycetes</taxon>
        <taxon>Agaricomycetidae</taxon>
        <taxon>Agaricales</taxon>
        <taxon>Pluteineae</taxon>
        <taxon>Amanitaceae</taxon>
        <taxon>Amanita</taxon>
    </lineage>
</organism>
<reference evidence="1 2" key="1">
    <citation type="submission" date="2014-04" db="EMBL/GenBank/DDBJ databases">
        <title>Evolutionary Origins and Diversification of the Mycorrhizal Mutualists.</title>
        <authorList>
            <consortium name="DOE Joint Genome Institute"/>
            <consortium name="Mycorrhizal Genomics Consortium"/>
            <person name="Kohler A."/>
            <person name="Kuo A."/>
            <person name="Nagy L.G."/>
            <person name="Floudas D."/>
            <person name="Copeland A."/>
            <person name="Barry K.W."/>
            <person name="Cichocki N."/>
            <person name="Veneault-Fourrey C."/>
            <person name="LaButti K."/>
            <person name="Lindquist E.A."/>
            <person name="Lipzen A."/>
            <person name="Lundell T."/>
            <person name="Morin E."/>
            <person name="Murat C."/>
            <person name="Riley R."/>
            <person name="Ohm R."/>
            <person name="Sun H."/>
            <person name="Tunlid A."/>
            <person name="Henrissat B."/>
            <person name="Grigoriev I.V."/>
            <person name="Hibbett D.S."/>
            <person name="Martin F."/>
        </authorList>
    </citation>
    <scope>NUCLEOTIDE SEQUENCE [LARGE SCALE GENOMIC DNA]</scope>
    <source>
        <strain evidence="1 2">Koide BX008</strain>
    </source>
</reference>
<gene>
    <name evidence="1" type="ORF">M378DRAFT_171827</name>
</gene>
<proteinExistence type="predicted"/>
<dbReference type="AlphaFoldDB" id="A0A0C2WL29"/>
<dbReference type="EMBL" id="KN818372">
    <property type="protein sequence ID" value="KIL57391.1"/>
    <property type="molecule type" value="Genomic_DNA"/>
</dbReference>
<evidence type="ECO:0000313" key="2">
    <source>
        <dbReference type="Proteomes" id="UP000054549"/>
    </source>
</evidence>
<accession>A0A0C2WL29</accession>